<dbReference type="GeneID" id="120814357"/>
<evidence type="ECO:0000313" key="11">
    <source>
        <dbReference type="Proteomes" id="UP000007635"/>
    </source>
</evidence>
<dbReference type="PRINTS" id="PR00105">
    <property type="entry name" value="C5METTRFRASE"/>
</dbReference>
<dbReference type="InterPro" id="IPR001525">
    <property type="entry name" value="C5_MeTfrase"/>
</dbReference>
<sequence>MGERADCTKMAAMCGRSAASLYMHVCAAPAGGGACPCAAGQKKSGPRGAMERLRVLELYSGIGGMHYALQESGIPAQVVAAIDVNTTANQIYRHNFPDTTLWNKTIEGITLDDFDKLPVDMIVMSPPCQPFTRVGLQGDIADSRTKSFLHILHLLPRLCRRPRFILLENVKGFEVSSARQRLVETLVECGYTFQETMISPTSVGIPNSRLRYFLTAKLSTANESSQSSKIPEAFPHPAGASPHQHTVVSSPPSAATGRPDEDTQGGHVLYKQETEREAQRKTSQNQDLSVRRIRDFLEPPGDVNMEHYLLPPGTLLRYSLLLDIVQPTCRTSVCFTKGYGRYVEGTGSVLQCCVETEMESVFAGLDQMSEDDKLQQLLKLKLRYFSPREVANLMGFPQSFSFPQQISTKQQYRVLGNSLNVVVVARLLRLLVS</sequence>
<evidence type="ECO:0000256" key="9">
    <source>
        <dbReference type="SAM" id="MobiDB-lite"/>
    </source>
</evidence>
<reference evidence="10" key="2">
    <citation type="submission" date="2025-08" db="UniProtKB">
        <authorList>
            <consortium name="Ensembl"/>
        </authorList>
    </citation>
    <scope>IDENTIFICATION</scope>
</reference>
<dbReference type="PROSITE" id="PS51679">
    <property type="entry name" value="SAM_MT_C5"/>
    <property type="match status" value="1"/>
</dbReference>
<dbReference type="Proteomes" id="UP000007635">
    <property type="component" value="Unassembled WGS sequence"/>
</dbReference>
<evidence type="ECO:0000256" key="1">
    <source>
        <dbReference type="ARBA" id="ARBA00022603"/>
    </source>
</evidence>
<evidence type="ECO:0000256" key="4">
    <source>
        <dbReference type="ARBA" id="ARBA00039081"/>
    </source>
</evidence>
<keyword evidence="2 7" id="KW-0808">Transferase</keyword>
<feature type="active site" evidence="7">
    <location>
        <position position="128"/>
    </location>
</feature>
<dbReference type="Pfam" id="PF00145">
    <property type="entry name" value="DNA_methylase"/>
    <property type="match status" value="1"/>
</dbReference>
<dbReference type="EC" id="2.1.1.204" evidence="4"/>
<feature type="compositionally biased region" description="Polar residues" evidence="9">
    <location>
        <begin position="243"/>
        <end position="253"/>
    </location>
</feature>
<dbReference type="InterPro" id="IPR029063">
    <property type="entry name" value="SAM-dependent_MTases_sf"/>
</dbReference>
<evidence type="ECO:0000256" key="7">
    <source>
        <dbReference type="PROSITE-ProRule" id="PRU01016"/>
    </source>
</evidence>
<evidence type="ECO:0000256" key="8">
    <source>
        <dbReference type="RuleBase" id="RU000416"/>
    </source>
</evidence>
<protein>
    <recommendedName>
        <fullName evidence="5">tRNA (cytosine(38)-C(5))-methyltransferase</fullName>
        <ecNumber evidence="4">2.1.1.204</ecNumber>
    </recommendedName>
    <alternativeName>
        <fullName evidence="6">DNA (cytosine-5)-methyltransferase-like protein 2</fullName>
    </alternativeName>
</protein>
<dbReference type="AlphaFoldDB" id="A0AAQ4QU42"/>
<dbReference type="NCBIfam" id="TIGR00675">
    <property type="entry name" value="dcm"/>
    <property type="match status" value="1"/>
</dbReference>
<dbReference type="GeneTree" id="ENSGT00390000016416"/>
<reference evidence="10" key="3">
    <citation type="submission" date="2025-09" db="UniProtKB">
        <authorList>
            <consortium name="Ensembl"/>
        </authorList>
    </citation>
    <scope>IDENTIFICATION</scope>
</reference>
<accession>A0AAQ4QU42</accession>
<evidence type="ECO:0000256" key="5">
    <source>
        <dbReference type="ARBA" id="ARBA00039681"/>
    </source>
</evidence>
<keyword evidence="1 7" id="KW-0489">Methyltransferase</keyword>
<dbReference type="PROSITE" id="PS00095">
    <property type="entry name" value="C5_MTASE_2"/>
    <property type="match status" value="1"/>
</dbReference>
<evidence type="ECO:0000256" key="2">
    <source>
        <dbReference type="ARBA" id="ARBA00022679"/>
    </source>
</evidence>
<dbReference type="GO" id="GO:0008168">
    <property type="term" value="F:methyltransferase activity"/>
    <property type="evidence" value="ECO:0007669"/>
    <property type="project" value="UniProtKB-KW"/>
</dbReference>
<keyword evidence="3 7" id="KW-0949">S-adenosyl-L-methionine</keyword>
<evidence type="ECO:0000256" key="6">
    <source>
        <dbReference type="ARBA" id="ARBA00042810"/>
    </source>
</evidence>
<organism evidence="10 11">
    <name type="scientific">Gasterosteus aculeatus aculeatus</name>
    <name type="common">three-spined stickleback</name>
    <dbReference type="NCBI Taxonomy" id="481459"/>
    <lineage>
        <taxon>Eukaryota</taxon>
        <taxon>Metazoa</taxon>
        <taxon>Chordata</taxon>
        <taxon>Craniata</taxon>
        <taxon>Vertebrata</taxon>
        <taxon>Euteleostomi</taxon>
        <taxon>Actinopterygii</taxon>
        <taxon>Neopterygii</taxon>
        <taxon>Teleostei</taxon>
        <taxon>Neoteleostei</taxon>
        <taxon>Acanthomorphata</taxon>
        <taxon>Eupercaria</taxon>
        <taxon>Perciformes</taxon>
        <taxon>Cottioidei</taxon>
        <taxon>Gasterosteales</taxon>
        <taxon>Gasterosteidae</taxon>
        <taxon>Gasterosteus</taxon>
    </lineage>
</organism>
<dbReference type="Gene3D" id="3.90.120.10">
    <property type="entry name" value="DNA Methylase, subunit A, domain 2"/>
    <property type="match status" value="1"/>
</dbReference>
<evidence type="ECO:0000256" key="3">
    <source>
        <dbReference type="ARBA" id="ARBA00022691"/>
    </source>
</evidence>
<dbReference type="PANTHER" id="PTHR46098:SF1">
    <property type="entry name" value="TRNA (CYTOSINE(38)-C(5))-METHYLTRANSFERASE"/>
    <property type="match status" value="1"/>
</dbReference>
<keyword evidence="11" id="KW-1185">Reference proteome</keyword>
<dbReference type="PROSITE" id="PS51257">
    <property type="entry name" value="PROKAR_LIPOPROTEIN"/>
    <property type="match status" value="1"/>
</dbReference>
<dbReference type="RefSeq" id="XP_040025649.1">
    <property type="nucleotide sequence ID" value="XM_040169715.1"/>
</dbReference>
<dbReference type="InterPro" id="IPR031303">
    <property type="entry name" value="C5_meth_CS"/>
</dbReference>
<dbReference type="InterPro" id="IPR050750">
    <property type="entry name" value="C5-MTase"/>
</dbReference>
<dbReference type="Ensembl" id="ENSGACT00000039896.1">
    <property type="protein sequence ID" value="ENSGACP00000054839.1"/>
    <property type="gene ID" value="ENSGACG00000001376.2"/>
</dbReference>
<dbReference type="KEGG" id="gat:120814357"/>
<comment type="similarity">
    <text evidence="7 8">Belongs to the class I-like SAM-binding methyltransferase superfamily. C5-methyltransferase family.</text>
</comment>
<dbReference type="PANTHER" id="PTHR46098">
    <property type="entry name" value="TRNA (CYTOSINE(38)-C(5))-METHYLTRANSFERASE"/>
    <property type="match status" value="1"/>
</dbReference>
<dbReference type="GO" id="GO:0032259">
    <property type="term" value="P:methylation"/>
    <property type="evidence" value="ECO:0007669"/>
    <property type="project" value="UniProtKB-KW"/>
</dbReference>
<dbReference type="GO" id="GO:0005634">
    <property type="term" value="C:nucleus"/>
    <property type="evidence" value="ECO:0007669"/>
    <property type="project" value="TreeGrafter"/>
</dbReference>
<dbReference type="SUPFAM" id="SSF53335">
    <property type="entry name" value="S-adenosyl-L-methionine-dependent methyltransferases"/>
    <property type="match status" value="1"/>
</dbReference>
<reference evidence="10 11" key="1">
    <citation type="journal article" date="2021" name="G3 (Bethesda)">
        <title>Improved contiguity of the threespine stickleback genome using long-read sequencing.</title>
        <authorList>
            <person name="Nath S."/>
            <person name="Shaw D.E."/>
            <person name="White M.A."/>
        </authorList>
    </citation>
    <scope>NUCLEOTIDE SEQUENCE [LARGE SCALE GENOMIC DNA]</scope>
    <source>
        <strain evidence="10 11">Lake Benthic</strain>
    </source>
</reference>
<name>A0AAQ4QU42_GASAC</name>
<evidence type="ECO:0000313" key="10">
    <source>
        <dbReference type="Ensembl" id="ENSGACP00000054839.1"/>
    </source>
</evidence>
<dbReference type="Gene3D" id="3.40.50.150">
    <property type="entry name" value="Vaccinia Virus protein VP39"/>
    <property type="match status" value="1"/>
</dbReference>
<proteinExistence type="inferred from homology"/>
<feature type="region of interest" description="Disordered" evidence="9">
    <location>
        <begin position="224"/>
        <end position="265"/>
    </location>
</feature>